<keyword evidence="8 9" id="KW-0472">Membrane</keyword>
<dbReference type="Gene3D" id="1.20.1640.10">
    <property type="entry name" value="Multidrug efflux transporter AcrB transmembrane domain"/>
    <property type="match status" value="1"/>
</dbReference>
<keyword evidence="4 9" id="KW-0812">Transmembrane</keyword>
<dbReference type="GO" id="GO:0005886">
    <property type="term" value="C:plasma membrane"/>
    <property type="evidence" value="ECO:0007669"/>
    <property type="project" value="UniProtKB-SubCell"/>
</dbReference>
<protein>
    <recommendedName>
        <fullName evidence="9">Protein translocase subunit SecD</fullName>
    </recommendedName>
</protein>
<feature type="transmembrane region" description="Helical" evidence="9">
    <location>
        <begin position="265"/>
        <end position="282"/>
    </location>
</feature>
<dbReference type="EMBL" id="MEVI01000003">
    <property type="protein sequence ID" value="OGC55295.1"/>
    <property type="molecule type" value="Genomic_DNA"/>
</dbReference>
<dbReference type="InterPro" id="IPR048631">
    <property type="entry name" value="SecD_1st"/>
</dbReference>
<dbReference type="NCBIfam" id="TIGR01129">
    <property type="entry name" value="secD"/>
    <property type="match status" value="1"/>
</dbReference>
<dbReference type="Gene3D" id="3.30.70.3220">
    <property type="match status" value="1"/>
</dbReference>
<dbReference type="InterPro" id="IPR048634">
    <property type="entry name" value="SecD_SecF_C"/>
</dbReference>
<evidence type="ECO:0000259" key="10">
    <source>
        <dbReference type="Pfam" id="PF02355"/>
    </source>
</evidence>
<keyword evidence="7 9" id="KW-0811">Translocation</keyword>
<dbReference type="PANTHER" id="PTHR30081:SF1">
    <property type="entry name" value="PROTEIN TRANSLOCASE SUBUNIT SECD"/>
    <property type="match status" value="1"/>
</dbReference>
<dbReference type="GO" id="GO:0065002">
    <property type="term" value="P:intracellular protein transmembrane transport"/>
    <property type="evidence" value="ECO:0007669"/>
    <property type="project" value="UniProtKB-UniRule"/>
</dbReference>
<gene>
    <name evidence="9" type="primary">secD</name>
    <name evidence="13" type="ORF">A3A78_03760</name>
</gene>
<reference evidence="13 14" key="1">
    <citation type="journal article" date="2016" name="Nat. Commun.">
        <title>Thousands of microbial genomes shed light on interconnected biogeochemical processes in an aquifer system.</title>
        <authorList>
            <person name="Anantharaman K."/>
            <person name="Brown C.T."/>
            <person name="Hug L.A."/>
            <person name="Sharon I."/>
            <person name="Castelle C.J."/>
            <person name="Probst A.J."/>
            <person name="Thomas B.C."/>
            <person name="Singh A."/>
            <person name="Wilkins M.J."/>
            <person name="Karaoz U."/>
            <person name="Brodie E.L."/>
            <person name="Williams K.H."/>
            <person name="Hubbard S.S."/>
            <person name="Banfield J.F."/>
        </authorList>
    </citation>
    <scope>NUCLEOTIDE SEQUENCE [LARGE SCALE GENOMIC DNA]</scope>
</reference>
<evidence type="ECO:0000256" key="3">
    <source>
        <dbReference type="ARBA" id="ARBA00022475"/>
    </source>
</evidence>
<feature type="domain" description="Protein translocase subunit SecDF P1" evidence="11">
    <location>
        <begin position="57"/>
        <end position="117"/>
    </location>
</feature>
<comment type="similarity">
    <text evidence="9">Belongs to the SecD/SecF family. SecD subfamily.</text>
</comment>
<comment type="subcellular location">
    <subcellularLocation>
        <location evidence="1 9">Cell membrane</location>
        <topology evidence="1 9">Multi-pass membrane protein</topology>
    </subcellularLocation>
</comment>
<evidence type="ECO:0000259" key="12">
    <source>
        <dbReference type="Pfam" id="PF22599"/>
    </source>
</evidence>
<organism evidence="13 14">
    <name type="scientific">candidate division WWE3 bacterium RIFCSPLOWO2_01_FULL_41_18</name>
    <dbReference type="NCBI Taxonomy" id="1802625"/>
    <lineage>
        <taxon>Bacteria</taxon>
        <taxon>Katanobacteria</taxon>
    </lineage>
</organism>
<dbReference type="Pfam" id="PF02355">
    <property type="entry name" value="SecD_SecF_C"/>
    <property type="match status" value="1"/>
</dbReference>
<dbReference type="SUPFAM" id="SSF82866">
    <property type="entry name" value="Multidrug efflux transporter AcrB transmembrane domain"/>
    <property type="match status" value="1"/>
</dbReference>
<evidence type="ECO:0000259" key="11">
    <source>
        <dbReference type="Pfam" id="PF21760"/>
    </source>
</evidence>
<dbReference type="Pfam" id="PF21760">
    <property type="entry name" value="SecD_1st"/>
    <property type="match status" value="1"/>
</dbReference>
<keyword evidence="6 9" id="KW-1133">Transmembrane helix</keyword>
<dbReference type="InterPro" id="IPR001036">
    <property type="entry name" value="Acrflvin-R"/>
</dbReference>
<dbReference type="GO" id="GO:0006605">
    <property type="term" value="P:protein targeting"/>
    <property type="evidence" value="ECO:0007669"/>
    <property type="project" value="UniProtKB-UniRule"/>
</dbReference>
<dbReference type="AlphaFoldDB" id="A0A1F4VDS9"/>
<feature type="domain" description="SecDF P1 head subdomain" evidence="12">
    <location>
        <begin position="138"/>
        <end position="243"/>
    </location>
</feature>
<proteinExistence type="inferred from homology"/>
<dbReference type="FunFam" id="1.20.1640.10:FF:000004">
    <property type="entry name" value="Protein translocase subunit SecD"/>
    <property type="match status" value="1"/>
</dbReference>
<evidence type="ECO:0000256" key="2">
    <source>
        <dbReference type="ARBA" id="ARBA00022448"/>
    </source>
</evidence>
<dbReference type="GO" id="GO:0043952">
    <property type="term" value="P:protein transport by the Sec complex"/>
    <property type="evidence" value="ECO:0007669"/>
    <property type="project" value="UniProtKB-UniRule"/>
</dbReference>
<evidence type="ECO:0000313" key="13">
    <source>
        <dbReference type="EMBL" id="OGC55295.1"/>
    </source>
</evidence>
<dbReference type="NCBIfam" id="TIGR00916">
    <property type="entry name" value="2A0604s01"/>
    <property type="match status" value="1"/>
</dbReference>
<evidence type="ECO:0000256" key="6">
    <source>
        <dbReference type="ARBA" id="ARBA00022989"/>
    </source>
</evidence>
<dbReference type="Proteomes" id="UP000176504">
    <property type="component" value="Unassembled WGS sequence"/>
</dbReference>
<evidence type="ECO:0000256" key="1">
    <source>
        <dbReference type="ARBA" id="ARBA00004651"/>
    </source>
</evidence>
<comment type="caution">
    <text evidence="9">Lacks conserved residue(s) required for the propagation of feature annotation.</text>
</comment>
<sequence>MNVDTRVGGYFFNLFDGRVRLDLSEIKKGLDIKGGVKVVLKADMSKIEEKDRDSALESAKAVISRRVDLLGVSEPVIQTSKVGSDYRIIVELSGVSDVSEALSQIGQTAQLTFKKLKEDVGYDPNKFNEYFVSKDVWEDTSVTGGDLKGADVVFDQNSGTGAGPQIRLKFTNEGRDKFSEVAKANINKPIAIFLDEGSTPISMPLVNSDLAGGLTSDPVITGNFTVEEANRLSISLRAGALPVPVEVIEQRTVGATLGQESVRRSIIAGVVGILIVALFMVVSYGKLGFIADLALVIYTLLVISVFKIVPVVMTLPGIAGFILSIGMAVDANILIFERIREEIEWGKPFNLALKLGFERAWPSIKDSNFASFLTSAVLFHFGTGMVRGFALTLAIGVAVSMFTAVFITRTLINVFYEEKARHI</sequence>
<evidence type="ECO:0000256" key="5">
    <source>
        <dbReference type="ARBA" id="ARBA00022927"/>
    </source>
</evidence>
<keyword evidence="2 9" id="KW-0813">Transport</keyword>
<feature type="transmembrane region" description="Helical" evidence="9">
    <location>
        <begin position="393"/>
        <end position="416"/>
    </location>
</feature>
<evidence type="ECO:0000313" key="14">
    <source>
        <dbReference type="Proteomes" id="UP000176504"/>
    </source>
</evidence>
<dbReference type="InterPro" id="IPR005791">
    <property type="entry name" value="SecD"/>
</dbReference>
<dbReference type="PANTHER" id="PTHR30081">
    <property type="entry name" value="PROTEIN-EXPORT MEMBRANE PROTEIN SEC"/>
    <property type="match status" value="1"/>
</dbReference>
<dbReference type="InterPro" id="IPR022813">
    <property type="entry name" value="SecD/SecF_arch_bac"/>
</dbReference>
<evidence type="ECO:0000256" key="9">
    <source>
        <dbReference type="HAMAP-Rule" id="MF_01463"/>
    </source>
</evidence>
<feature type="domain" description="Protein export membrane protein SecD/SecF C-terminal" evidence="10">
    <location>
        <begin position="245"/>
        <end position="415"/>
    </location>
</feature>
<dbReference type="InterPro" id="IPR054384">
    <property type="entry name" value="SecDF_P1_head"/>
</dbReference>
<dbReference type="PRINTS" id="PR00702">
    <property type="entry name" value="ACRIFLAVINRP"/>
</dbReference>
<evidence type="ECO:0000256" key="7">
    <source>
        <dbReference type="ARBA" id="ARBA00023010"/>
    </source>
</evidence>
<comment type="function">
    <text evidence="9">Part of the Sec protein translocase complex. Interacts with the SecYEG preprotein conducting channel. SecDF uses the proton motive force (PMF) to complete protein translocation after the ATP-dependent function of SecA.</text>
</comment>
<evidence type="ECO:0000256" key="8">
    <source>
        <dbReference type="ARBA" id="ARBA00023136"/>
    </source>
</evidence>
<evidence type="ECO:0000256" key="4">
    <source>
        <dbReference type="ARBA" id="ARBA00022692"/>
    </source>
</evidence>
<dbReference type="Pfam" id="PF22599">
    <property type="entry name" value="SecDF_P1_head"/>
    <property type="match status" value="1"/>
</dbReference>
<comment type="caution">
    <text evidence="13">The sequence shown here is derived from an EMBL/GenBank/DDBJ whole genome shotgun (WGS) entry which is preliminary data.</text>
</comment>
<comment type="subunit">
    <text evidence="9">Forms a complex with SecF. Part of the essential Sec protein translocation apparatus which comprises SecA, SecYEG and auxiliary proteins SecDF. Other proteins may also be involved.</text>
</comment>
<name>A0A1F4VDS9_UNCKA</name>
<accession>A0A1F4VDS9</accession>
<dbReference type="GO" id="GO:0015450">
    <property type="term" value="F:protein-transporting ATPase activity"/>
    <property type="evidence" value="ECO:0007669"/>
    <property type="project" value="InterPro"/>
</dbReference>
<keyword evidence="5 9" id="KW-0653">Protein transport</keyword>
<dbReference type="InterPro" id="IPR055344">
    <property type="entry name" value="SecD_SecF_C_bact"/>
</dbReference>
<dbReference type="HAMAP" id="MF_01463_B">
    <property type="entry name" value="SecD_B"/>
    <property type="match status" value="1"/>
</dbReference>
<keyword evidence="3 9" id="KW-1003">Cell membrane</keyword>